<keyword evidence="1" id="KW-1133">Transmembrane helix</keyword>
<evidence type="ECO:0000313" key="5">
    <source>
        <dbReference type="Proteomes" id="UP000676951"/>
    </source>
</evidence>
<organism evidence="4 5">
    <name type="scientific">Bradyrhizobium sediminis</name>
    <dbReference type="NCBI Taxonomy" id="2840469"/>
    <lineage>
        <taxon>Bacteria</taxon>
        <taxon>Pseudomonadati</taxon>
        <taxon>Pseudomonadota</taxon>
        <taxon>Alphaproteobacteria</taxon>
        <taxon>Hyphomicrobiales</taxon>
        <taxon>Nitrobacteraceae</taxon>
        <taxon>Bradyrhizobium</taxon>
    </lineage>
</organism>
<evidence type="ECO:0000259" key="2">
    <source>
        <dbReference type="Pfam" id="PF09423"/>
    </source>
</evidence>
<feature type="transmembrane region" description="Helical" evidence="1">
    <location>
        <begin position="16"/>
        <end position="37"/>
    </location>
</feature>
<dbReference type="RefSeq" id="WP_215602076.1">
    <property type="nucleotide sequence ID" value="NZ_CP076136.1"/>
</dbReference>
<dbReference type="Pfam" id="PF16655">
    <property type="entry name" value="PhoD_N"/>
    <property type="match status" value="1"/>
</dbReference>
<dbReference type="InterPro" id="IPR032093">
    <property type="entry name" value="PhoD_N"/>
</dbReference>
<keyword evidence="1" id="KW-0812">Transmembrane</keyword>
<dbReference type="InterPro" id="IPR052900">
    <property type="entry name" value="Phospholipid_Metab_Enz"/>
</dbReference>
<dbReference type="PANTHER" id="PTHR43606:SF1">
    <property type="entry name" value="PHOD-LIKE PHOSPHATASE METALLOPHOSPHATASE DOMAIN-CONTAINING PROTEIN"/>
    <property type="match status" value="1"/>
</dbReference>
<evidence type="ECO:0000313" key="4">
    <source>
        <dbReference type="EMBL" id="QWG21353.1"/>
    </source>
</evidence>
<dbReference type="InterPro" id="IPR018946">
    <property type="entry name" value="PhoD-like_MPP"/>
</dbReference>
<evidence type="ECO:0000256" key="1">
    <source>
        <dbReference type="SAM" id="Phobius"/>
    </source>
</evidence>
<reference evidence="4 5" key="1">
    <citation type="submission" date="2021-06" db="EMBL/GenBank/DDBJ databases">
        <title>Bradyrhizobium sp. S2-11-4 Genome sequencing.</title>
        <authorList>
            <person name="Jin L."/>
        </authorList>
    </citation>
    <scope>NUCLEOTIDE SEQUENCE [LARGE SCALE GENOMIC DNA]</scope>
    <source>
        <strain evidence="4 5">S2-11-4</strain>
    </source>
</reference>
<dbReference type="Proteomes" id="UP000676951">
    <property type="component" value="Chromosome"/>
</dbReference>
<dbReference type="PANTHER" id="PTHR43606">
    <property type="entry name" value="PHOSPHATASE, PUTATIVE (AFU_ORTHOLOGUE AFUA_6G08710)-RELATED"/>
    <property type="match status" value="1"/>
</dbReference>
<accession>A0A975NU05</accession>
<feature type="domain" description="Phospholipase D N-terminal" evidence="3">
    <location>
        <begin position="49"/>
        <end position="139"/>
    </location>
</feature>
<dbReference type="InterPro" id="IPR038607">
    <property type="entry name" value="PhoD-like_sf"/>
</dbReference>
<proteinExistence type="predicted"/>
<evidence type="ECO:0000259" key="3">
    <source>
        <dbReference type="Pfam" id="PF16655"/>
    </source>
</evidence>
<dbReference type="Gene3D" id="3.60.21.70">
    <property type="entry name" value="PhoD-like phosphatase"/>
    <property type="match status" value="1"/>
</dbReference>
<dbReference type="AlphaFoldDB" id="A0A975NU05"/>
<dbReference type="Pfam" id="PF09423">
    <property type="entry name" value="PhoD"/>
    <property type="match status" value="1"/>
</dbReference>
<protein>
    <submittedName>
        <fullName evidence="4">Alkaline phosphatase D family protein</fullName>
    </submittedName>
</protein>
<dbReference type="PROSITE" id="PS51318">
    <property type="entry name" value="TAT"/>
    <property type="match status" value="1"/>
</dbReference>
<dbReference type="EMBL" id="CP076136">
    <property type="protein sequence ID" value="QWG21353.1"/>
    <property type="molecule type" value="Genomic_DNA"/>
</dbReference>
<sequence>MPIARRAKRDLTRRQLLVRSASTVALAGVGGLAIPYLSRAADRPRIAGGIASGDVAADSAVIWARADRPARMLVECSTDERFRTIIGVASSEALPDSDFTSKLLVEALPPGHDIFYRVRFEDIAETGIAGEAQIGHFRTAPVERRSISFVWSGDTAGQGWGIDPSRGGMRTYRTMRENHPDFFIHSGDHIYADCPIPSELKMPDGNIWRNIVTEEKSVVAHSLTQFRGNYKYNLLDANLRAFNAQVPMLAQWDDHEVTNDWSPLGTTDNTGYAEDGTSKLVARAARAFHEFMPIRKVPTQAGRVYRRIGYGPMLDVFLIDMRSYRDSTWNKRDDRSDTCVLGAVQLAWLKRELAGSNATWKVIAADLPIGLISEDAIALGDGPPERRECEIAELLSFMKRAGIRNTVWLTADMHYTAAHRYDPNRAVFQDFEPFWEFVSGPLHAGTWAPGQLDNTFGPVAAFQKGCSAEQGENLAPCFGLQFFGRVDIDGRSEVMTVTLKDVDDRDLWSVDIEPRPDARLARTLAQF</sequence>
<dbReference type="CDD" id="cd07389">
    <property type="entry name" value="MPP_PhoD"/>
    <property type="match status" value="1"/>
</dbReference>
<feature type="domain" description="PhoD-like phosphatase metallophosphatase" evidence="2">
    <location>
        <begin position="151"/>
        <end position="498"/>
    </location>
</feature>
<dbReference type="Gene3D" id="2.60.40.380">
    <property type="entry name" value="Purple acid phosphatase-like, N-terminal"/>
    <property type="match status" value="1"/>
</dbReference>
<dbReference type="InterPro" id="IPR029052">
    <property type="entry name" value="Metallo-depent_PP-like"/>
</dbReference>
<keyword evidence="1" id="KW-0472">Membrane</keyword>
<keyword evidence="5" id="KW-1185">Reference proteome</keyword>
<name>A0A975NU05_9BRAD</name>
<gene>
    <name evidence="4" type="ORF">KMZ93_15085</name>
</gene>
<dbReference type="SUPFAM" id="SSF56300">
    <property type="entry name" value="Metallo-dependent phosphatases"/>
    <property type="match status" value="1"/>
</dbReference>
<dbReference type="InterPro" id="IPR006311">
    <property type="entry name" value="TAT_signal"/>
</dbReference>